<dbReference type="EMBL" id="CP021354">
    <property type="protein sequence ID" value="AWK74313.1"/>
    <property type="molecule type" value="Genomic_DNA"/>
</dbReference>
<dbReference type="Gene3D" id="3.30.460.10">
    <property type="entry name" value="Beta Polymerase, domain 2"/>
    <property type="match status" value="1"/>
</dbReference>
<name>A0A2S2C0E6_9NOCA</name>
<feature type="domain" description="Polymerase nucleotidyl transferase" evidence="1">
    <location>
        <begin position="104"/>
        <end position="139"/>
    </location>
</feature>
<reference evidence="2 3" key="1">
    <citation type="submission" date="2017-05" db="EMBL/GenBank/DDBJ databases">
        <title>Isolation of Rhodococcus sp. S2-17 biodegrading of BP-3.</title>
        <authorList>
            <person name="Lee Y."/>
            <person name="Kim K.H."/>
            <person name="Chun B.H."/>
            <person name="Jung H.S."/>
            <person name="Jeon C.O."/>
        </authorList>
    </citation>
    <scope>NUCLEOTIDE SEQUENCE [LARGE SCALE GENOMIC DNA]</scope>
    <source>
        <strain evidence="2 3">S2-17</strain>
    </source>
</reference>
<protein>
    <recommendedName>
        <fullName evidence="1">Polymerase nucleotidyl transferase domain-containing protein</fullName>
    </recommendedName>
</protein>
<evidence type="ECO:0000259" key="1">
    <source>
        <dbReference type="Pfam" id="PF01909"/>
    </source>
</evidence>
<dbReference type="KEGG" id="roz:CBI38_24895"/>
<keyword evidence="3" id="KW-1185">Reference proteome</keyword>
<gene>
    <name evidence="2" type="ORF">CBI38_24895</name>
</gene>
<sequence length="208" mass="22800">MDLSRPLQTVTPTLDGDVLAALAAASEATFTTGQLHRVLPRHSEEGIRKVLQRLSKQGTVLSSRVGNAFVYQLNREHLAFPHIIGLAGLSGEFLRRLEARFASWKIPPVYAAVFGSAARGTMSIDSDIDIFLVRPDAVADEEWDEQVAELMAEVTRWTGNDARDLQFMQSEIAGRGTDAPVLREVAKEGLTVAGSRAGFTRLLRQGNR</sequence>
<evidence type="ECO:0000313" key="2">
    <source>
        <dbReference type="EMBL" id="AWK74313.1"/>
    </source>
</evidence>
<evidence type="ECO:0000313" key="3">
    <source>
        <dbReference type="Proteomes" id="UP000245711"/>
    </source>
</evidence>
<proteinExistence type="predicted"/>
<dbReference type="AlphaFoldDB" id="A0A2S2C0E6"/>
<dbReference type="RefSeq" id="WP_109333129.1">
    <property type="nucleotide sequence ID" value="NZ_CP021354.1"/>
</dbReference>
<dbReference type="OrthoDB" id="3826063at2"/>
<dbReference type="Pfam" id="PF01909">
    <property type="entry name" value="NTP_transf_2"/>
    <property type="match status" value="1"/>
</dbReference>
<dbReference type="InterPro" id="IPR002934">
    <property type="entry name" value="Polymerase_NTP_transf_dom"/>
</dbReference>
<dbReference type="Proteomes" id="UP000245711">
    <property type="component" value="Chromosome"/>
</dbReference>
<organism evidence="2 3">
    <name type="scientific">Rhodococcus oxybenzonivorans</name>
    <dbReference type="NCBI Taxonomy" id="1990687"/>
    <lineage>
        <taxon>Bacteria</taxon>
        <taxon>Bacillati</taxon>
        <taxon>Actinomycetota</taxon>
        <taxon>Actinomycetes</taxon>
        <taxon>Mycobacteriales</taxon>
        <taxon>Nocardiaceae</taxon>
        <taxon>Rhodococcus</taxon>
    </lineage>
</organism>
<dbReference type="InterPro" id="IPR043519">
    <property type="entry name" value="NT_sf"/>
</dbReference>
<accession>A0A2S2C0E6</accession>
<dbReference type="CDD" id="cd05403">
    <property type="entry name" value="NT_KNTase_like"/>
    <property type="match status" value="1"/>
</dbReference>
<dbReference type="SUPFAM" id="SSF81301">
    <property type="entry name" value="Nucleotidyltransferase"/>
    <property type="match status" value="1"/>
</dbReference>
<dbReference type="GO" id="GO:0016779">
    <property type="term" value="F:nucleotidyltransferase activity"/>
    <property type="evidence" value="ECO:0007669"/>
    <property type="project" value="InterPro"/>
</dbReference>